<feature type="transmembrane region" description="Helical" evidence="1">
    <location>
        <begin position="98"/>
        <end position="116"/>
    </location>
</feature>
<feature type="transmembrane region" description="Helical" evidence="1">
    <location>
        <begin position="128"/>
        <end position="147"/>
    </location>
</feature>
<keyword evidence="1" id="KW-1133">Transmembrane helix</keyword>
<evidence type="ECO:0000313" key="2">
    <source>
        <dbReference type="EMBL" id="OBB28626.1"/>
    </source>
</evidence>
<feature type="transmembrane region" description="Helical" evidence="1">
    <location>
        <begin position="63"/>
        <end position="82"/>
    </location>
</feature>
<feature type="transmembrane region" description="Helical" evidence="1">
    <location>
        <begin position="233"/>
        <end position="255"/>
    </location>
</feature>
<organism evidence="2 3">
    <name type="scientific">Mycolicibacterium peregrinum</name>
    <name type="common">Mycobacterium peregrinum</name>
    <dbReference type="NCBI Taxonomy" id="43304"/>
    <lineage>
        <taxon>Bacteria</taxon>
        <taxon>Bacillati</taxon>
        <taxon>Actinomycetota</taxon>
        <taxon>Actinomycetes</taxon>
        <taxon>Mycobacteriales</taxon>
        <taxon>Mycobacteriaceae</taxon>
        <taxon>Mycolicibacterium</taxon>
    </lineage>
</organism>
<sequence length="512" mass="55641">MTATSAMTPAAASRTLASFLAWYYTLHPGYRLLIRWALIVALTTFAFHASFASLVATTREGGIGGYVWTVPVAAALVAVGVARRNRTELPIHDRQTDVIVGIMGLGLALMIQAVLLDRYALYFHLLRLDLVSAWMFVLCCCIVLFGLRPVLRFFWVWALFALGFSLPYYLTVVVLGGGKFAAGATTLLIAAVGTGTAVGRTFRRGVVGSLGAWVVGFAVLIVIGVGFSEVPVLVYQQVPALTAICVVGVAMYLVSRRGAPKRWLDRKVEPLAAKQVWSGVPLVVAVALALSACALPTQVTTAPISRPAPGALVSGVPLVSPPGWSTFKQEDYPKVHRLYGDDAILVRQYLRADSGNLRWDKLGRPRTVVVDSIVSRRPFTFGVYPARVVYGLTSARLSTFQQVDLGMGVRAQLLSVVDDDLLVTWNSLQFAWGNNDLAQRVTIFAVDNHEPDAPFPQPSESIVSTLRTLITLLFRGNAVLDERTPVYKDAGLLTTFARAPVTTHVHCVTRCR</sequence>
<dbReference type="AlphaFoldDB" id="A0A1A0R2I5"/>
<dbReference type="RefSeq" id="WP_064932840.1">
    <property type="nucleotide sequence ID" value="NZ_LZSO01000028.1"/>
</dbReference>
<dbReference type="EMBL" id="LZSO01000028">
    <property type="protein sequence ID" value="OBB28626.1"/>
    <property type="molecule type" value="Genomic_DNA"/>
</dbReference>
<proteinExistence type="predicted"/>
<comment type="caution">
    <text evidence="2">The sequence shown here is derived from an EMBL/GenBank/DDBJ whole genome shotgun (WGS) entry which is preliminary data.</text>
</comment>
<evidence type="ECO:0000256" key="1">
    <source>
        <dbReference type="SAM" id="Phobius"/>
    </source>
</evidence>
<keyword evidence="1" id="KW-0472">Membrane</keyword>
<protein>
    <submittedName>
        <fullName evidence="2">Uncharacterized protein</fullName>
    </submittedName>
</protein>
<reference evidence="3" key="1">
    <citation type="submission" date="2016-06" db="EMBL/GenBank/DDBJ databases">
        <authorList>
            <person name="Sutton G."/>
            <person name="Brinkac L."/>
            <person name="Sanka R."/>
            <person name="Adams M."/>
            <person name="Lau E."/>
            <person name="Mehaffy C."/>
            <person name="Tameris M."/>
            <person name="Hatherill M."/>
            <person name="Hanekom W."/>
            <person name="Mahomed H."/>
            <person name="Mcshane H."/>
        </authorList>
    </citation>
    <scope>NUCLEOTIDE SEQUENCE [LARGE SCALE GENOMIC DNA]</scope>
    <source>
        <strain evidence="3">852002-51209_SCH5440388</strain>
    </source>
</reference>
<name>A0A1A0R2I5_MYCPR</name>
<feature type="transmembrane region" description="Helical" evidence="1">
    <location>
        <begin position="154"/>
        <end position="174"/>
    </location>
</feature>
<feature type="transmembrane region" description="Helical" evidence="1">
    <location>
        <begin position="180"/>
        <end position="199"/>
    </location>
</feature>
<keyword evidence="1" id="KW-0812">Transmembrane</keyword>
<gene>
    <name evidence="2" type="ORF">A5792_22150</name>
</gene>
<feature type="transmembrane region" description="Helical" evidence="1">
    <location>
        <begin position="36"/>
        <end position="57"/>
    </location>
</feature>
<accession>A0A1A0R2I5</accession>
<feature type="transmembrane region" description="Helical" evidence="1">
    <location>
        <begin position="206"/>
        <end position="227"/>
    </location>
</feature>
<evidence type="ECO:0000313" key="3">
    <source>
        <dbReference type="Proteomes" id="UP000093902"/>
    </source>
</evidence>
<dbReference type="Proteomes" id="UP000093902">
    <property type="component" value="Unassembled WGS sequence"/>
</dbReference>
<feature type="transmembrane region" description="Helical" evidence="1">
    <location>
        <begin position="276"/>
        <end position="297"/>
    </location>
</feature>